<comment type="caution">
    <text evidence="2">The sequence shown here is derived from an EMBL/GenBank/DDBJ whole genome shotgun (WGS) entry which is preliminary data.</text>
</comment>
<name>A0A8H5CT88_9AGAR</name>
<keyword evidence="1" id="KW-1133">Transmembrane helix</keyword>
<evidence type="ECO:0000313" key="3">
    <source>
        <dbReference type="Proteomes" id="UP000518752"/>
    </source>
</evidence>
<reference evidence="2 3" key="1">
    <citation type="journal article" date="2020" name="ISME J.">
        <title>Uncovering the hidden diversity of litter-decomposition mechanisms in mushroom-forming fungi.</title>
        <authorList>
            <person name="Floudas D."/>
            <person name="Bentzer J."/>
            <person name="Ahren D."/>
            <person name="Johansson T."/>
            <person name="Persson P."/>
            <person name="Tunlid A."/>
        </authorList>
    </citation>
    <scope>NUCLEOTIDE SEQUENCE [LARGE SCALE GENOMIC DNA]</scope>
    <source>
        <strain evidence="2 3">CBS 406.79</strain>
    </source>
</reference>
<dbReference type="AlphaFoldDB" id="A0A8H5CT88"/>
<protein>
    <submittedName>
        <fullName evidence="2">Uncharacterized protein</fullName>
    </submittedName>
</protein>
<dbReference type="EMBL" id="JAACJN010000335">
    <property type="protein sequence ID" value="KAF5347495.1"/>
    <property type="molecule type" value="Genomic_DNA"/>
</dbReference>
<keyword evidence="3" id="KW-1185">Reference proteome</keyword>
<evidence type="ECO:0000313" key="2">
    <source>
        <dbReference type="EMBL" id="KAF5347495.1"/>
    </source>
</evidence>
<keyword evidence="1" id="KW-0472">Membrane</keyword>
<feature type="transmembrane region" description="Helical" evidence="1">
    <location>
        <begin position="12"/>
        <end position="31"/>
    </location>
</feature>
<proteinExistence type="predicted"/>
<gene>
    <name evidence="2" type="ORF">D9757_014318</name>
</gene>
<evidence type="ECO:0000256" key="1">
    <source>
        <dbReference type="SAM" id="Phobius"/>
    </source>
</evidence>
<organism evidence="2 3">
    <name type="scientific">Collybiopsis confluens</name>
    <dbReference type="NCBI Taxonomy" id="2823264"/>
    <lineage>
        <taxon>Eukaryota</taxon>
        <taxon>Fungi</taxon>
        <taxon>Dikarya</taxon>
        <taxon>Basidiomycota</taxon>
        <taxon>Agaricomycotina</taxon>
        <taxon>Agaricomycetes</taxon>
        <taxon>Agaricomycetidae</taxon>
        <taxon>Agaricales</taxon>
        <taxon>Marasmiineae</taxon>
        <taxon>Omphalotaceae</taxon>
        <taxon>Collybiopsis</taxon>
    </lineage>
</organism>
<accession>A0A8H5CT88</accession>
<sequence length="133" mass="15102">MVVFRHLLSKRDVILLLLGATLMDLTSLLFFCSSNETSVIMDRHVPLHKAVDVDLDPLPPPPKYLQLTHDKTRLHDQDTNRVADDTKYPIQLAPVLPPTSILHHAPGYNMSNGTLYILSSTHKHETLRQFTQI</sequence>
<dbReference type="Proteomes" id="UP000518752">
    <property type="component" value="Unassembled WGS sequence"/>
</dbReference>
<keyword evidence="1" id="KW-0812">Transmembrane</keyword>